<reference evidence="1 2" key="1">
    <citation type="submission" date="2020-02" db="EMBL/GenBank/DDBJ databases">
        <title>The whole genome sequence of CPCC 205119.</title>
        <authorList>
            <person name="Jiang Z."/>
        </authorList>
    </citation>
    <scope>NUCLEOTIDE SEQUENCE [LARGE SCALE GENOMIC DNA]</scope>
    <source>
        <strain evidence="1 2">CPCC 205119</strain>
    </source>
</reference>
<organism evidence="1 2">
    <name type="scientific">Goekera deserti</name>
    <dbReference type="NCBI Taxonomy" id="2497753"/>
    <lineage>
        <taxon>Bacteria</taxon>
        <taxon>Bacillati</taxon>
        <taxon>Actinomycetota</taxon>
        <taxon>Actinomycetes</taxon>
        <taxon>Geodermatophilales</taxon>
        <taxon>Geodermatophilaceae</taxon>
        <taxon>Goekera</taxon>
    </lineage>
</organism>
<keyword evidence="2" id="KW-1185">Reference proteome</keyword>
<gene>
    <name evidence="1" type="ORF">G1H19_10975</name>
</gene>
<dbReference type="Proteomes" id="UP000470470">
    <property type="component" value="Unassembled WGS sequence"/>
</dbReference>
<evidence type="ECO:0000313" key="1">
    <source>
        <dbReference type="EMBL" id="NEL54523.1"/>
    </source>
</evidence>
<dbReference type="EMBL" id="JAAGWK010000015">
    <property type="protein sequence ID" value="NEL54523.1"/>
    <property type="molecule type" value="Genomic_DNA"/>
</dbReference>
<name>A0A7K3WGA4_9ACTN</name>
<dbReference type="RefSeq" id="WP_152727781.1">
    <property type="nucleotide sequence ID" value="NZ_JAABOZ010000001.1"/>
</dbReference>
<proteinExistence type="predicted"/>
<accession>A0A7K3WGA4</accession>
<protein>
    <submittedName>
        <fullName evidence="1">Uncharacterized protein</fullName>
    </submittedName>
</protein>
<comment type="caution">
    <text evidence="1">The sequence shown here is derived from an EMBL/GenBank/DDBJ whole genome shotgun (WGS) entry which is preliminary data.</text>
</comment>
<sequence>MLLVWGGIGLVLTALLLAAWLMDRSVRRRGSQVTGGGRVWFDVRESRRDADVSTYAHGRDISWSSWSRRNRGS</sequence>
<dbReference type="AlphaFoldDB" id="A0A7K3WGA4"/>
<evidence type="ECO:0000313" key="2">
    <source>
        <dbReference type="Proteomes" id="UP000470470"/>
    </source>
</evidence>